<dbReference type="EMBL" id="AP025516">
    <property type="protein sequence ID" value="BDD88741.1"/>
    <property type="molecule type" value="Genomic_DNA"/>
</dbReference>
<dbReference type="InterPro" id="IPR000192">
    <property type="entry name" value="Aminotrans_V_dom"/>
</dbReference>
<gene>
    <name evidence="3" type="ORF">DPPLL_31060</name>
</gene>
<evidence type="ECO:0000256" key="1">
    <source>
        <dbReference type="ARBA" id="ARBA00022898"/>
    </source>
</evidence>
<dbReference type="Gene3D" id="3.40.640.10">
    <property type="entry name" value="Type I PLP-dependent aspartate aminotransferase-like (Major domain)"/>
    <property type="match status" value="1"/>
</dbReference>
<dbReference type="Pfam" id="PF00266">
    <property type="entry name" value="Aminotran_5"/>
    <property type="match status" value="1"/>
</dbReference>
<keyword evidence="1" id="KW-0663">Pyridoxal phosphate</keyword>
<accession>A0ABN6M7B1</accession>
<dbReference type="GO" id="GO:0008483">
    <property type="term" value="F:transaminase activity"/>
    <property type="evidence" value="ECO:0007669"/>
    <property type="project" value="UniProtKB-KW"/>
</dbReference>
<organism evidence="3 4">
    <name type="scientific">Desulfofustis limnaeus</name>
    <dbReference type="NCBI Taxonomy" id="2740163"/>
    <lineage>
        <taxon>Bacteria</taxon>
        <taxon>Pseudomonadati</taxon>
        <taxon>Thermodesulfobacteriota</taxon>
        <taxon>Desulfobulbia</taxon>
        <taxon>Desulfobulbales</taxon>
        <taxon>Desulfocapsaceae</taxon>
        <taxon>Desulfofustis</taxon>
    </lineage>
</organism>
<evidence type="ECO:0000259" key="2">
    <source>
        <dbReference type="Pfam" id="PF00266"/>
    </source>
</evidence>
<reference evidence="3 4" key="1">
    <citation type="submission" date="2022-01" db="EMBL/GenBank/DDBJ databases">
        <title>Desulfofustis limnae sp. nov., a novel mesophilic sulfate-reducing bacterium isolated from marsh soil.</title>
        <authorList>
            <person name="Watanabe M."/>
            <person name="Takahashi A."/>
            <person name="Kojima H."/>
            <person name="Fukui M."/>
        </authorList>
    </citation>
    <scope>NUCLEOTIDE SEQUENCE [LARGE SCALE GENOMIC DNA]</scope>
    <source>
        <strain evidence="3 4">PPLL</strain>
    </source>
</reference>
<evidence type="ECO:0000313" key="4">
    <source>
        <dbReference type="Proteomes" id="UP000830055"/>
    </source>
</evidence>
<keyword evidence="3" id="KW-0808">Transferase</keyword>
<dbReference type="InterPro" id="IPR015422">
    <property type="entry name" value="PyrdxlP-dep_Trfase_small"/>
</dbReference>
<dbReference type="PANTHER" id="PTHR43586">
    <property type="entry name" value="CYSTEINE DESULFURASE"/>
    <property type="match status" value="1"/>
</dbReference>
<protein>
    <submittedName>
        <fullName evidence="3">Aminotransferase V</fullName>
    </submittedName>
</protein>
<dbReference type="InterPro" id="IPR015421">
    <property type="entry name" value="PyrdxlP-dep_Trfase_major"/>
</dbReference>
<dbReference type="RefSeq" id="WP_284152076.1">
    <property type="nucleotide sequence ID" value="NZ_AP025516.1"/>
</dbReference>
<dbReference type="InterPro" id="IPR015424">
    <property type="entry name" value="PyrdxlP-dep_Trfase"/>
</dbReference>
<keyword evidence="4" id="KW-1185">Reference proteome</keyword>
<proteinExistence type="predicted"/>
<dbReference type="SUPFAM" id="SSF53383">
    <property type="entry name" value="PLP-dependent transferases"/>
    <property type="match status" value="1"/>
</dbReference>
<evidence type="ECO:0000313" key="3">
    <source>
        <dbReference type="EMBL" id="BDD88741.1"/>
    </source>
</evidence>
<keyword evidence="3" id="KW-0032">Aminotransferase</keyword>
<dbReference type="PANTHER" id="PTHR43586:SF15">
    <property type="entry name" value="BLR3095 PROTEIN"/>
    <property type="match status" value="1"/>
</dbReference>
<feature type="domain" description="Aminotransferase class V" evidence="2">
    <location>
        <begin position="52"/>
        <end position="355"/>
    </location>
</feature>
<name>A0ABN6M7B1_9BACT</name>
<dbReference type="Proteomes" id="UP000830055">
    <property type="component" value="Chromosome"/>
</dbReference>
<dbReference type="Gene3D" id="3.90.1150.10">
    <property type="entry name" value="Aspartate Aminotransferase, domain 1"/>
    <property type="match status" value="1"/>
</dbReference>
<sequence length="388" mass="43621">MFEKSTALFPVKERYCFLSHCAVSPLYIGAASAAAGFQQSMVEGGLTTLSTFIDLLPRFRDGFAALMRTRPEQVSFVHSTAEALGQLANGYPFAPGDQIVSYVHEYPSNHFPWAIQQRRGVELILLPNRNPLNSFAAEERPMGWSLDELERVCGPKTRVVAISHVQFTSGYAADLVALGSFCRERGIDLIIDAAQSLGCLPLYPEAWGISAVAASGWKWLLGPKGAAVLYTSEELREKLTPVLAGPGMMRQQFDYLDHRWNPFSDGRLFEYSTLPWDHVAAFAVIVEDIFHRYSIEAIRDEVFRLQDLFLAHLDRERYRPLCFDALHRSGILSIDVEREAETLVKQLARRNVIVTERAGYVRVAPHFYLDDEQVITAARCFNELAARG</sequence>